<dbReference type="InterPro" id="IPR029062">
    <property type="entry name" value="Class_I_gatase-like"/>
</dbReference>
<dbReference type="PROSITE" id="PS51273">
    <property type="entry name" value="GATASE_TYPE_1"/>
    <property type="match status" value="1"/>
</dbReference>
<dbReference type="RefSeq" id="WP_330145570.1">
    <property type="nucleotide sequence ID" value="NZ_JAZDQU010000001.1"/>
</dbReference>
<evidence type="ECO:0000313" key="3">
    <source>
        <dbReference type="Proteomes" id="UP001337681"/>
    </source>
</evidence>
<keyword evidence="3" id="KW-1185">Reference proteome</keyword>
<protein>
    <submittedName>
        <fullName evidence="2">GMP synthase</fullName>
    </submittedName>
</protein>
<proteinExistence type="predicted"/>
<dbReference type="InterPro" id="IPR017926">
    <property type="entry name" value="GATASE"/>
</dbReference>
<accession>A0ABU7H0P7</accession>
<evidence type="ECO:0000259" key="1">
    <source>
        <dbReference type="Pfam" id="PF00117"/>
    </source>
</evidence>
<reference evidence="2 3" key="1">
    <citation type="submission" date="2024-01" db="EMBL/GenBank/DDBJ databases">
        <title>Pedobacter sp. nov., isolated from oil-contaminated soil.</title>
        <authorList>
            <person name="Le N.T.T."/>
        </authorList>
    </citation>
    <scope>NUCLEOTIDE SEQUENCE [LARGE SCALE GENOMIC DNA]</scope>
    <source>
        <strain evidence="2 3">VNH31</strain>
    </source>
</reference>
<gene>
    <name evidence="2" type="ORF">VRU49_04395</name>
</gene>
<comment type="caution">
    <text evidence="2">The sequence shown here is derived from an EMBL/GenBank/DDBJ whole genome shotgun (WGS) entry which is preliminary data.</text>
</comment>
<sequence length="273" mass="31265">MQKLKDIKVAIIDLNNGKPNQALPSIYSILEDFQLQHDVIFYTQSFALRNKGEIPDLGFDIYISTGGPGSPYDGNGHKWEEDLFNLLDALDEHNLQASQKKFTFLICHSFQLACMKYKLGTLTRREKIAAGVFPVYLTPEGENEPIFKGLKPVFYSIDNRNWQVVNPNAENLKNKKAVILAIENPHPNPDQERCLMAIRFSREMIGTQFHPEANPIGVKLFLHKPEIKKLIEENYSAKVYSEMIENLNHPERIPHTFETILPNFLMNAVQQLA</sequence>
<organism evidence="2 3">
    <name type="scientific">Pedobacter flavus</name>
    <dbReference type="NCBI Taxonomy" id="3113906"/>
    <lineage>
        <taxon>Bacteria</taxon>
        <taxon>Pseudomonadati</taxon>
        <taxon>Bacteroidota</taxon>
        <taxon>Sphingobacteriia</taxon>
        <taxon>Sphingobacteriales</taxon>
        <taxon>Sphingobacteriaceae</taxon>
        <taxon>Pedobacter</taxon>
    </lineage>
</organism>
<dbReference type="Pfam" id="PF00117">
    <property type="entry name" value="GATase"/>
    <property type="match status" value="1"/>
</dbReference>
<dbReference type="Gene3D" id="3.40.50.880">
    <property type="match status" value="1"/>
</dbReference>
<feature type="domain" description="Glutamine amidotransferase" evidence="1">
    <location>
        <begin position="33"/>
        <end position="214"/>
    </location>
</feature>
<dbReference type="Proteomes" id="UP001337681">
    <property type="component" value="Unassembled WGS sequence"/>
</dbReference>
<evidence type="ECO:0000313" key="2">
    <source>
        <dbReference type="EMBL" id="MEE1884657.1"/>
    </source>
</evidence>
<dbReference type="EMBL" id="JAZDQU010000001">
    <property type="protein sequence ID" value="MEE1884657.1"/>
    <property type="molecule type" value="Genomic_DNA"/>
</dbReference>
<dbReference type="SUPFAM" id="SSF52317">
    <property type="entry name" value="Class I glutamine amidotransferase-like"/>
    <property type="match status" value="1"/>
</dbReference>
<name>A0ABU7H0P7_9SPHI</name>